<evidence type="ECO:0000256" key="8">
    <source>
        <dbReference type="ARBA" id="ARBA00022729"/>
    </source>
</evidence>
<comment type="caution">
    <text evidence="21">The sequence shown here is derived from an EMBL/GenBank/DDBJ whole genome shotgun (WGS) entry which is preliminary data.</text>
</comment>
<dbReference type="GO" id="GO:0008270">
    <property type="term" value="F:zinc ion binding"/>
    <property type="evidence" value="ECO:0007669"/>
    <property type="project" value="InterPro"/>
</dbReference>
<dbReference type="GO" id="GO:0043171">
    <property type="term" value="P:peptide catabolic process"/>
    <property type="evidence" value="ECO:0007669"/>
    <property type="project" value="TreeGrafter"/>
</dbReference>
<dbReference type="InterPro" id="IPR024571">
    <property type="entry name" value="ERAP1-like_C_dom"/>
</dbReference>
<dbReference type="GO" id="GO:0006508">
    <property type="term" value="P:proteolysis"/>
    <property type="evidence" value="ECO:0007669"/>
    <property type="project" value="UniProtKB-KW"/>
</dbReference>
<dbReference type="Proteomes" id="UP001286313">
    <property type="component" value="Unassembled WGS sequence"/>
</dbReference>
<keyword evidence="10 15" id="KW-0862">Zinc</keyword>
<keyword evidence="13" id="KW-0325">Glycoprotein</keyword>
<organism evidence="21 22">
    <name type="scientific">Petrolisthes cinctipes</name>
    <name type="common">Flat porcelain crab</name>
    <dbReference type="NCBI Taxonomy" id="88211"/>
    <lineage>
        <taxon>Eukaryota</taxon>
        <taxon>Metazoa</taxon>
        <taxon>Ecdysozoa</taxon>
        <taxon>Arthropoda</taxon>
        <taxon>Crustacea</taxon>
        <taxon>Multicrustacea</taxon>
        <taxon>Malacostraca</taxon>
        <taxon>Eumalacostraca</taxon>
        <taxon>Eucarida</taxon>
        <taxon>Decapoda</taxon>
        <taxon>Pleocyemata</taxon>
        <taxon>Anomura</taxon>
        <taxon>Galatheoidea</taxon>
        <taxon>Porcellanidae</taxon>
        <taxon>Petrolisthes</taxon>
    </lineage>
</organism>
<comment type="cofactor">
    <cofactor evidence="15">
        <name>Zn(2+)</name>
        <dbReference type="ChEBI" id="CHEBI:29105"/>
    </cofactor>
    <text evidence="15">Binds 1 zinc ion per subunit.</text>
</comment>
<dbReference type="FunFam" id="1.10.390.10:FF:000013">
    <property type="entry name" value="Aminopeptidase N"/>
    <property type="match status" value="1"/>
</dbReference>
<keyword evidence="11" id="KW-0482">Metalloprotease</keyword>
<evidence type="ECO:0000256" key="9">
    <source>
        <dbReference type="ARBA" id="ARBA00022801"/>
    </source>
</evidence>
<accession>A0AAE1ELB2</accession>
<dbReference type="Gene3D" id="1.10.390.10">
    <property type="entry name" value="Neutral Protease Domain 2"/>
    <property type="match status" value="1"/>
</dbReference>
<dbReference type="SUPFAM" id="SSF63737">
    <property type="entry name" value="Leukotriene A4 hydrolase N-terminal domain"/>
    <property type="match status" value="1"/>
</dbReference>
<dbReference type="GO" id="GO:0005737">
    <property type="term" value="C:cytoplasm"/>
    <property type="evidence" value="ECO:0007669"/>
    <property type="project" value="TreeGrafter"/>
</dbReference>
<keyword evidence="9" id="KW-0378">Hydrolase</keyword>
<name>A0AAE1ELB2_PETCI</name>
<evidence type="ECO:0000256" key="7">
    <source>
        <dbReference type="ARBA" id="ARBA00022723"/>
    </source>
</evidence>
<keyword evidence="8" id="KW-0732">Signal</keyword>
<feature type="active site" description="Proton acceptor" evidence="14">
    <location>
        <position position="447"/>
    </location>
</feature>
<dbReference type="GO" id="GO:0005615">
    <property type="term" value="C:extracellular space"/>
    <property type="evidence" value="ECO:0007669"/>
    <property type="project" value="TreeGrafter"/>
</dbReference>
<reference evidence="21" key="1">
    <citation type="submission" date="2023-10" db="EMBL/GenBank/DDBJ databases">
        <title>Genome assemblies of two species of porcelain crab, Petrolisthes cinctipes and Petrolisthes manimaculis (Anomura: Porcellanidae).</title>
        <authorList>
            <person name="Angst P."/>
        </authorList>
    </citation>
    <scope>NUCLEOTIDE SEQUENCE</scope>
    <source>
        <strain evidence="21">PB745_01</strain>
        <tissue evidence="21">Gill</tissue>
    </source>
</reference>
<feature type="compositionally biased region" description="Low complexity" evidence="17">
    <location>
        <begin position="928"/>
        <end position="953"/>
    </location>
</feature>
<evidence type="ECO:0000256" key="1">
    <source>
        <dbReference type="ARBA" id="ARBA00004609"/>
    </source>
</evidence>
<dbReference type="GO" id="GO:0098552">
    <property type="term" value="C:side of membrane"/>
    <property type="evidence" value="ECO:0007669"/>
    <property type="project" value="UniProtKB-KW"/>
</dbReference>
<evidence type="ECO:0000256" key="15">
    <source>
        <dbReference type="PIRSR" id="PIRSR634016-3"/>
    </source>
</evidence>
<dbReference type="PANTHER" id="PTHR11533:SF294">
    <property type="entry name" value="THYROTROPIN-RELEASING HORMONE-DEGRADING ECTOENZYME"/>
    <property type="match status" value="1"/>
</dbReference>
<evidence type="ECO:0000259" key="20">
    <source>
        <dbReference type="Pfam" id="PF17900"/>
    </source>
</evidence>
<dbReference type="InterPro" id="IPR001930">
    <property type="entry name" value="Peptidase_M1"/>
</dbReference>
<dbReference type="PANTHER" id="PTHR11533">
    <property type="entry name" value="PROTEASE M1 ZINC METALLOPROTEASE"/>
    <property type="match status" value="1"/>
</dbReference>
<dbReference type="GO" id="GO:0005886">
    <property type="term" value="C:plasma membrane"/>
    <property type="evidence" value="ECO:0007669"/>
    <property type="project" value="UniProtKB-SubCell"/>
</dbReference>
<dbReference type="InterPro" id="IPR027268">
    <property type="entry name" value="Peptidase_M4/M1_CTD_sf"/>
</dbReference>
<dbReference type="FunFam" id="2.60.40.1910:FF:000008">
    <property type="entry name" value="Aminopeptidase"/>
    <property type="match status" value="1"/>
</dbReference>
<dbReference type="GO" id="GO:0070006">
    <property type="term" value="F:metalloaminopeptidase activity"/>
    <property type="evidence" value="ECO:0007669"/>
    <property type="project" value="TreeGrafter"/>
</dbReference>
<feature type="binding site" evidence="15">
    <location>
        <position position="450"/>
    </location>
    <ligand>
        <name>Zn(2+)</name>
        <dbReference type="ChEBI" id="CHEBI:29105"/>
        <note>catalytic</note>
    </ligand>
</feature>
<proteinExistence type="inferred from homology"/>
<feature type="binding site" evidence="15">
    <location>
        <position position="469"/>
    </location>
    <ligand>
        <name>Zn(2+)</name>
        <dbReference type="ChEBI" id="CHEBI:29105"/>
        <note>catalytic</note>
    </ligand>
</feature>
<sequence length="1058" mass="120530">MFYLSLVQLESLHVAHKGQVLVLSDPLDMMEMLERVRHNVDWTKGHSKEVMAWLQHRRYHTTLPTYHRGHPSDSQGRAKMLGLSMDPHPVLFYATTNTATTNITITDSTPPLRPAPTVVPDSGSPSDLNYVEVSGMDDRLPETMRPLHYTIRVHPFIHGNETMNGVVEMELEVVKSTANITFHISQMLIVEDDMKLEAGEGDPGGTLPRITHLLGDLEKNLVSAQLEGKVEAGRRLRLTVSYVAFISGLEGGFFALNYTDEGVERKMLASLHQPWDARKAFPCLDEPHLKATFDLHVARTTNMTALSNMPLSHTTPLIGEPGWVVDTFQRTPLMSTYNLMLVVSSLHHVNFTTDTGLPIRIWTRGEKINQTSFLQRVTLGLLTFLEDYTDLPFSLPKLDIVAVPADSAVAFEGWGLIQFYTDCKITMDAEDDTQYLRSSLTILTAHELAHQWFGNLVTPHWWSEVWLSEGFATYFHHVASINELPLVEWVTEGPQTLLHMILKQDSHPNTHPLEIPITQADSMSDVFDSIGYHKGAAIIRMLNHVLTPHTFRNGLRQYLKAHQYGSVSQRDLWQSLTEAGHRDGTLSPHLDLSTIMNTWTRKAGYPVIKVVKIPRSNSATVYQERFTVNLHKKSHDLHNHKWWIPLTFTSQGSPDFNNTRVWLWMRDTDSHMRVHPLPKNQWVIFNVQQTGYYRVNYDLHNWRLLTQQLLINHTVIHVANRAQLLDDALQLALAGQLDYRVALDMTSYLAREEESQPWKSGTKGLEHIESLLKSTPAAGPLKKYLLALMVPLLSNLRFDTPKEISEIQTKHSKAVKLACRLGHKDCIHLAISLYTQWMQNRESIEGVALELREVVYCTAIAHGGSGEWNFAWSEYFLSNDKKYKHLLLRVMGCARDIDQEEEGTSVEASVGGQLRGQGVVEEQEGQQKEGLQQEGQEEGQQQEGQQKKGQQQEEQQEGQEKGKQQQRLAWNLLTKEWDRVASMLGEDEEAVEMLVMSATESFSTYQEVDELVKFLEAHRDVPGVVKGSELALHRATQTLDWRERYYGVVREWLQERGY</sequence>
<feature type="site" description="Transition state stabilizer" evidence="16">
    <location>
        <position position="532"/>
    </location>
</feature>
<feature type="region of interest" description="Disordered" evidence="17">
    <location>
        <begin position="900"/>
        <end position="965"/>
    </location>
</feature>
<dbReference type="Gene3D" id="2.60.40.1910">
    <property type="match status" value="1"/>
</dbReference>
<dbReference type="InterPro" id="IPR034016">
    <property type="entry name" value="M1_APN-typ"/>
</dbReference>
<evidence type="ECO:0000256" key="10">
    <source>
        <dbReference type="ARBA" id="ARBA00022833"/>
    </source>
</evidence>
<evidence type="ECO:0000256" key="6">
    <source>
        <dbReference type="ARBA" id="ARBA00022670"/>
    </source>
</evidence>
<evidence type="ECO:0000256" key="2">
    <source>
        <dbReference type="ARBA" id="ARBA00010136"/>
    </source>
</evidence>
<keyword evidence="7 15" id="KW-0479">Metal-binding</keyword>
<feature type="region of interest" description="Disordered" evidence="17">
    <location>
        <begin position="105"/>
        <end position="127"/>
    </location>
</feature>
<evidence type="ECO:0000256" key="3">
    <source>
        <dbReference type="ARBA" id="ARBA00022438"/>
    </source>
</evidence>
<dbReference type="InterPro" id="IPR014782">
    <property type="entry name" value="Peptidase_M1_dom"/>
</dbReference>
<dbReference type="Pfam" id="PF11838">
    <property type="entry name" value="ERAP1_C"/>
    <property type="match status" value="1"/>
</dbReference>
<comment type="subcellular location">
    <subcellularLocation>
        <location evidence="1">Cell membrane</location>
        <topology evidence="1">Lipid-anchor</topology>
        <topology evidence="1">GPI-anchor</topology>
    </subcellularLocation>
</comment>
<evidence type="ECO:0000256" key="12">
    <source>
        <dbReference type="ARBA" id="ARBA00023136"/>
    </source>
</evidence>
<evidence type="ECO:0000256" key="16">
    <source>
        <dbReference type="PIRSR" id="PIRSR634016-4"/>
    </source>
</evidence>
<dbReference type="InterPro" id="IPR050344">
    <property type="entry name" value="Peptidase_M1_aminopeptidases"/>
</dbReference>
<feature type="domain" description="Aminopeptidase N-like N-terminal" evidence="20">
    <location>
        <begin position="146"/>
        <end position="337"/>
    </location>
</feature>
<evidence type="ECO:0000256" key="11">
    <source>
        <dbReference type="ARBA" id="ARBA00023049"/>
    </source>
</evidence>
<protein>
    <recommendedName>
        <fullName evidence="23">Aminopeptidase</fullName>
    </recommendedName>
</protein>
<gene>
    <name evidence="21" type="ORF">Pcinc_037100</name>
</gene>
<evidence type="ECO:0000313" key="22">
    <source>
        <dbReference type="Proteomes" id="UP001286313"/>
    </source>
</evidence>
<evidence type="ECO:0000256" key="14">
    <source>
        <dbReference type="PIRSR" id="PIRSR634016-1"/>
    </source>
</evidence>
<feature type="domain" description="Peptidase M1 membrane alanine aminopeptidase" evidence="18">
    <location>
        <begin position="379"/>
        <end position="599"/>
    </location>
</feature>
<keyword evidence="22" id="KW-1185">Reference proteome</keyword>
<dbReference type="Pfam" id="PF17900">
    <property type="entry name" value="Peptidase_M1_N"/>
    <property type="match status" value="1"/>
</dbReference>
<dbReference type="InterPro" id="IPR045357">
    <property type="entry name" value="Aminopeptidase_N-like_N"/>
</dbReference>
<comment type="similarity">
    <text evidence="2">Belongs to the peptidase M1 family.</text>
</comment>
<dbReference type="GO" id="GO:0042277">
    <property type="term" value="F:peptide binding"/>
    <property type="evidence" value="ECO:0007669"/>
    <property type="project" value="TreeGrafter"/>
</dbReference>
<dbReference type="Gene3D" id="1.25.50.20">
    <property type="match status" value="2"/>
</dbReference>
<dbReference type="InterPro" id="IPR042097">
    <property type="entry name" value="Aminopeptidase_N-like_N_sf"/>
</dbReference>
<dbReference type="SUPFAM" id="SSF55486">
    <property type="entry name" value="Metalloproteases ('zincins'), catalytic domain"/>
    <property type="match status" value="1"/>
</dbReference>
<keyword evidence="3" id="KW-0031">Aminopeptidase</keyword>
<evidence type="ECO:0000256" key="4">
    <source>
        <dbReference type="ARBA" id="ARBA00022475"/>
    </source>
</evidence>
<evidence type="ECO:0000259" key="19">
    <source>
        <dbReference type="Pfam" id="PF11838"/>
    </source>
</evidence>
<evidence type="ECO:0000313" key="21">
    <source>
        <dbReference type="EMBL" id="KAK3856587.1"/>
    </source>
</evidence>
<keyword evidence="6" id="KW-0645">Protease</keyword>
<feature type="binding site" evidence="15">
    <location>
        <position position="446"/>
    </location>
    <ligand>
        <name>Zn(2+)</name>
        <dbReference type="ChEBI" id="CHEBI:29105"/>
        <note>catalytic</note>
    </ligand>
</feature>
<dbReference type="EMBL" id="JAWQEG010005840">
    <property type="protein sequence ID" value="KAK3856587.1"/>
    <property type="molecule type" value="Genomic_DNA"/>
</dbReference>
<evidence type="ECO:0000256" key="17">
    <source>
        <dbReference type="SAM" id="MobiDB-lite"/>
    </source>
</evidence>
<dbReference type="Gene3D" id="2.60.40.1730">
    <property type="entry name" value="tricorn interacting facor f3 domain"/>
    <property type="match status" value="1"/>
</dbReference>
<dbReference type="AlphaFoldDB" id="A0AAE1ELB2"/>
<evidence type="ECO:0000259" key="18">
    <source>
        <dbReference type="Pfam" id="PF01433"/>
    </source>
</evidence>
<dbReference type="PRINTS" id="PR00756">
    <property type="entry name" value="ALADIPTASE"/>
</dbReference>
<evidence type="ECO:0008006" key="23">
    <source>
        <dbReference type="Google" id="ProtNLM"/>
    </source>
</evidence>
<keyword evidence="4" id="KW-1003">Cell membrane</keyword>
<keyword evidence="5" id="KW-0449">Lipoprotein</keyword>
<evidence type="ECO:0000256" key="5">
    <source>
        <dbReference type="ARBA" id="ARBA00022622"/>
    </source>
</evidence>
<evidence type="ECO:0000256" key="13">
    <source>
        <dbReference type="ARBA" id="ARBA00023180"/>
    </source>
</evidence>
<dbReference type="CDD" id="cd09601">
    <property type="entry name" value="M1_APN-Q_like"/>
    <property type="match status" value="1"/>
</dbReference>
<keyword evidence="12" id="KW-0472">Membrane</keyword>
<dbReference type="Pfam" id="PF01433">
    <property type="entry name" value="Peptidase_M1"/>
    <property type="match status" value="1"/>
</dbReference>
<keyword evidence="5" id="KW-0336">GPI-anchor</keyword>
<feature type="domain" description="ERAP1-like C-terminal" evidence="19">
    <location>
        <begin position="682"/>
        <end position="897"/>
    </location>
</feature>